<proteinExistence type="predicted"/>
<dbReference type="GO" id="GO:0000155">
    <property type="term" value="F:phosphorelay sensor kinase activity"/>
    <property type="evidence" value="ECO:0007669"/>
    <property type="project" value="InterPro"/>
</dbReference>
<dbReference type="InterPro" id="IPR036097">
    <property type="entry name" value="HisK_dim/P_sf"/>
</dbReference>
<sequence length="1003" mass="112943">MLDMISKTKFSFESIICYVLLVLIAAKLFSSGLFKSNDYIENELSYSVLSQGWEQVLADGRIVPAEVPGDAVKDGSNRFEIQSTLPDSITEHSWLSIRSTRQNIYIYIDGQLRKSYYRTFEEYGRTTVPSFYLFVQLHKDDIGKSIRIVGSSAYSSFAYDINEVVMGNQMGIWYYYTIKDYSGFVLPLIVFFIAIGVLSILLIVSIYSKTSRRFIFLGLGVLLYSSWEVCDSHLRQLLFYNVSVASDAAYMIFSLIPIPFLYSLDILLQKRYHKSNMFCALMIASLSLVTGYLNDMGHVAFIFTMPYLVAGAVLSTIYMLITIFIDIFKKRLVENKITISGYLGFAFSGIIAGVFFAIKPETPATPIVNLGMIMIMVCAVVDMIHSYVIDRRDRIVAEEVSSAKSQFIASMSHEIRTPINSIMGMDELILRESREEEITAYARNIRDYGKSLLRLVNEILDYSRLESGNVNLIEETFDAEIAITSLYKIFEPIADKKGLKMELREHGIKGRLLLGDNEKICKMIGEILTNAITYTDEGKVTLEAFIEDLDKTDETGHDLVMFSIRVTDTGVGISDTDLKKIFDPFENTGEKDGQSGMALVVVNRMLEAMGSRLSVRSRLGKGSEFSFDIIQKKAGEIEIAGWNTKPIEPDLSILKEKGRYYSEKLNVLCVDDSTMNLSVIEGLLKRTGASIKTAISGEEAVSLAILEQYDVIFMDHRMPGMGGEKAMNMLRKHYQRIDRKIVIIALTGNEFEGARKEYRKMGFDDYLSKPVKTFDLEKMLWTYCEDMAQSPPEVVDESCLYDDVFDSIKGVDGINTDNGIKYCGSKELFVNAVKTFVDTSDDNIQMLNDLINSKDLKNGVIKVHALKSNARVIGCGILSEHAAFLEERGDQGDVETFWNDVPKLLTEYIELTDRLKAICKEHEVAADEDSLMEITPDELKDAYSAIEECAISLDYDSIEQILNELAGYKLSDEDKKKIALIKKGLAAVDNDRIIKAIKTEGSE</sequence>
<feature type="modified residue" description="4-aspartylphosphate" evidence="9">
    <location>
        <position position="715"/>
    </location>
</feature>
<feature type="modified residue" description="Phosphohistidine" evidence="8">
    <location>
        <position position="864"/>
    </location>
</feature>
<keyword evidence="15" id="KW-1185">Reference proteome</keyword>
<evidence type="ECO:0000259" key="13">
    <source>
        <dbReference type="PROSITE" id="PS50894"/>
    </source>
</evidence>
<keyword evidence="5" id="KW-0418">Kinase</keyword>
<name>A0A317G3B5_BUTFI</name>
<dbReference type="PROSITE" id="PS50110">
    <property type="entry name" value="RESPONSE_REGULATORY"/>
    <property type="match status" value="1"/>
</dbReference>
<dbReference type="AlphaFoldDB" id="A0A317G3B5"/>
<evidence type="ECO:0000313" key="14">
    <source>
        <dbReference type="EMBL" id="PWT27796.1"/>
    </source>
</evidence>
<dbReference type="InterPro" id="IPR005467">
    <property type="entry name" value="His_kinase_dom"/>
</dbReference>
<dbReference type="EC" id="2.7.13.3" evidence="2"/>
<dbReference type="Pfam" id="PF00512">
    <property type="entry name" value="HisKA"/>
    <property type="match status" value="1"/>
</dbReference>
<keyword evidence="10" id="KW-0472">Membrane</keyword>
<evidence type="ECO:0000256" key="4">
    <source>
        <dbReference type="ARBA" id="ARBA00022553"/>
    </source>
</evidence>
<dbReference type="InterPro" id="IPR003594">
    <property type="entry name" value="HATPase_dom"/>
</dbReference>
<dbReference type="SUPFAM" id="SSF47384">
    <property type="entry name" value="Homodimeric domain of signal transducing histidine kinase"/>
    <property type="match status" value="1"/>
</dbReference>
<protein>
    <recommendedName>
        <fullName evidence="3">Stage 0 sporulation protein A homolog</fullName>
        <ecNumber evidence="2">2.7.13.3</ecNumber>
    </recommendedName>
</protein>
<feature type="transmembrane region" description="Helical" evidence="10">
    <location>
        <begin position="337"/>
        <end position="358"/>
    </location>
</feature>
<keyword evidence="6" id="KW-0902">Two-component regulatory system</keyword>
<dbReference type="Proteomes" id="UP000245488">
    <property type="component" value="Chromosome"/>
</dbReference>
<evidence type="ECO:0000256" key="8">
    <source>
        <dbReference type="PROSITE-ProRule" id="PRU00110"/>
    </source>
</evidence>
<feature type="transmembrane region" description="Helical" evidence="10">
    <location>
        <begin position="299"/>
        <end position="325"/>
    </location>
</feature>
<keyword evidence="4 9" id="KW-0597">Phosphoprotein</keyword>
<dbReference type="SMART" id="SM00387">
    <property type="entry name" value="HATPase_c"/>
    <property type="match status" value="1"/>
</dbReference>
<dbReference type="SUPFAM" id="SSF52172">
    <property type="entry name" value="CheY-like"/>
    <property type="match status" value="1"/>
</dbReference>
<dbReference type="Pfam" id="PF00072">
    <property type="entry name" value="Response_reg"/>
    <property type="match status" value="1"/>
</dbReference>
<dbReference type="PANTHER" id="PTHR43719:SF28">
    <property type="entry name" value="PEROXIDE STRESS-ACTIVATED HISTIDINE KINASE MAK1-RELATED"/>
    <property type="match status" value="1"/>
</dbReference>
<evidence type="ECO:0000259" key="12">
    <source>
        <dbReference type="PROSITE" id="PS50110"/>
    </source>
</evidence>
<feature type="transmembrane region" description="Helical" evidence="10">
    <location>
        <begin position="275"/>
        <end position="293"/>
    </location>
</feature>
<evidence type="ECO:0000256" key="6">
    <source>
        <dbReference type="ARBA" id="ARBA00023012"/>
    </source>
</evidence>
<dbReference type="InterPro" id="IPR011006">
    <property type="entry name" value="CheY-like_superfamily"/>
</dbReference>
<feature type="domain" description="Response regulatory" evidence="12">
    <location>
        <begin position="666"/>
        <end position="784"/>
    </location>
</feature>
<dbReference type="SMART" id="SM00388">
    <property type="entry name" value="HisKA"/>
    <property type="match status" value="1"/>
</dbReference>
<feature type="transmembrane region" description="Helical" evidence="10">
    <location>
        <begin position="364"/>
        <end position="384"/>
    </location>
</feature>
<accession>A0A317G3B5</accession>
<feature type="transmembrane region" description="Helical" evidence="10">
    <location>
        <begin position="249"/>
        <end position="268"/>
    </location>
</feature>
<dbReference type="Gene3D" id="3.30.565.10">
    <property type="entry name" value="Histidine kinase-like ATPase, C-terminal domain"/>
    <property type="match status" value="1"/>
</dbReference>
<evidence type="ECO:0000256" key="1">
    <source>
        <dbReference type="ARBA" id="ARBA00000085"/>
    </source>
</evidence>
<dbReference type="Pfam" id="PF02518">
    <property type="entry name" value="HATPase_c"/>
    <property type="match status" value="1"/>
</dbReference>
<feature type="domain" description="Histidine kinase" evidence="11">
    <location>
        <begin position="410"/>
        <end position="633"/>
    </location>
</feature>
<dbReference type="EMBL" id="NXNG01000001">
    <property type="protein sequence ID" value="PWT27796.1"/>
    <property type="molecule type" value="Genomic_DNA"/>
</dbReference>
<organism evidence="14 15">
    <name type="scientific">Butyrivibrio fibrisolvens</name>
    <dbReference type="NCBI Taxonomy" id="831"/>
    <lineage>
        <taxon>Bacteria</taxon>
        <taxon>Bacillati</taxon>
        <taxon>Bacillota</taxon>
        <taxon>Clostridia</taxon>
        <taxon>Lachnospirales</taxon>
        <taxon>Lachnospiraceae</taxon>
        <taxon>Butyrivibrio</taxon>
    </lineage>
</organism>
<dbReference type="CDD" id="cd00082">
    <property type="entry name" value="HisKA"/>
    <property type="match status" value="1"/>
</dbReference>
<dbReference type="InterPro" id="IPR003661">
    <property type="entry name" value="HisK_dim/P_dom"/>
</dbReference>
<dbReference type="InterPro" id="IPR008207">
    <property type="entry name" value="Sig_transdc_His_kin_Hpt_dom"/>
</dbReference>
<evidence type="ECO:0000256" key="5">
    <source>
        <dbReference type="ARBA" id="ARBA00022777"/>
    </source>
</evidence>
<dbReference type="InterPro" id="IPR001789">
    <property type="entry name" value="Sig_transdc_resp-reg_receiver"/>
</dbReference>
<keyword evidence="5" id="KW-0808">Transferase</keyword>
<dbReference type="Gene3D" id="1.20.120.160">
    <property type="entry name" value="HPT domain"/>
    <property type="match status" value="1"/>
</dbReference>
<comment type="caution">
    <text evidence="14">The sequence shown here is derived from an EMBL/GenBank/DDBJ whole genome shotgun (WGS) entry which is preliminary data.</text>
</comment>
<evidence type="ECO:0000259" key="11">
    <source>
        <dbReference type="PROSITE" id="PS50109"/>
    </source>
</evidence>
<dbReference type="SMART" id="SM00448">
    <property type="entry name" value="REC"/>
    <property type="match status" value="1"/>
</dbReference>
<evidence type="ECO:0000313" key="15">
    <source>
        <dbReference type="Proteomes" id="UP000245488"/>
    </source>
</evidence>
<dbReference type="InterPro" id="IPR036890">
    <property type="entry name" value="HATPase_C_sf"/>
</dbReference>
<dbReference type="PROSITE" id="PS50894">
    <property type="entry name" value="HPT"/>
    <property type="match status" value="1"/>
</dbReference>
<evidence type="ECO:0000256" key="9">
    <source>
        <dbReference type="PROSITE-ProRule" id="PRU00169"/>
    </source>
</evidence>
<keyword evidence="10" id="KW-1133">Transmembrane helix</keyword>
<feature type="transmembrane region" description="Helical" evidence="10">
    <location>
        <begin position="12"/>
        <end position="34"/>
    </location>
</feature>
<evidence type="ECO:0000256" key="3">
    <source>
        <dbReference type="ARBA" id="ARBA00018672"/>
    </source>
</evidence>
<dbReference type="Gene3D" id="3.40.50.2300">
    <property type="match status" value="1"/>
</dbReference>
<dbReference type="InterPro" id="IPR050956">
    <property type="entry name" value="2C_system_His_kinase"/>
</dbReference>
<dbReference type="SUPFAM" id="SSF55874">
    <property type="entry name" value="ATPase domain of HSP90 chaperone/DNA topoisomerase II/histidine kinase"/>
    <property type="match status" value="1"/>
</dbReference>
<evidence type="ECO:0000256" key="7">
    <source>
        <dbReference type="ARBA" id="ARBA00024867"/>
    </source>
</evidence>
<gene>
    <name evidence="14" type="ORF">CPT75_12165</name>
</gene>
<dbReference type="CDD" id="cd17546">
    <property type="entry name" value="REC_hyHK_CKI1_RcsC-like"/>
    <property type="match status" value="1"/>
</dbReference>
<dbReference type="InterPro" id="IPR036641">
    <property type="entry name" value="HPT_dom_sf"/>
</dbReference>
<keyword evidence="10" id="KW-0812">Transmembrane</keyword>
<dbReference type="SUPFAM" id="SSF47226">
    <property type="entry name" value="Histidine-containing phosphotransfer domain, HPT domain"/>
    <property type="match status" value="1"/>
</dbReference>
<comment type="function">
    <text evidence="7">May play the central regulatory role in sporulation. It may be an element of the effector pathway responsible for the activation of sporulation genes in response to nutritional stress. Spo0A may act in concert with spo0H (a sigma factor) to control the expression of some genes that are critical to the sporulation process.</text>
</comment>
<evidence type="ECO:0000256" key="10">
    <source>
        <dbReference type="SAM" id="Phobius"/>
    </source>
</evidence>
<comment type="catalytic activity">
    <reaction evidence="1">
        <text>ATP + protein L-histidine = ADP + protein N-phospho-L-histidine.</text>
        <dbReference type="EC" id="2.7.13.3"/>
    </reaction>
</comment>
<feature type="transmembrane region" description="Helical" evidence="10">
    <location>
        <begin position="184"/>
        <end position="207"/>
    </location>
</feature>
<dbReference type="PRINTS" id="PR00344">
    <property type="entry name" value="BCTRLSENSOR"/>
</dbReference>
<evidence type="ECO:0000256" key="2">
    <source>
        <dbReference type="ARBA" id="ARBA00012438"/>
    </source>
</evidence>
<dbReference type="PROSITE" id="PS50109">
    <property type="entry name" value="HIS_KIN"/>
    <property type="match status" value="1"/>
</dbReference>
<dbReference type="InterPro" id="IPR004358">
    <property type="entry name" value="Sig_transdc_His_kin-like_C"/>
</dbReference>
<reference evidence="14 15" key="1">
    <citation type="submission" date="2017-09" db="EMBL/GenBank/DDBJ databases">
        <title>High-quality draft genome sequence of Butyrivibrio fibrisolvens INBov1, isolated from cow rumen.</title>
        <authorList>
            <person name="Rodriguez Hernaez J."/>
            <person name="Rivarola M."/>
            <person name="Paniego N."/>
            <person name="Cravero S."/>
            <person name="Ceron Cucchi M."/>
            <person name="Martinez M.C."/>
        </authorList>
    </citation>
    <scope>NUCLEOTIDE SEQUENCE [LARGE SCALE GENOMIC DNA]</scope>
    <source>
        <strain evidence="14 15">INBov1</strain>
    </source>
</reference>
<dbReference type="Gene3D" id="1.10.287.130">
    <property type="match status" value="1"/>
</dbReference>
<dbReference type="PANTHER" id="PTHR43719">
    <property type="entry name" value="TWO-COMPONENT HISTIDINE KINASE"/>
    <property type="match status" value="1"/>
</dbReference>
<feature type="domain" description="HPt" evidence="13">
    <location>
        <begin position="825"/>
        <end position="922"/>
    </location>
</feature>